<name>A0A1G8JKQ8_9MICC</name>
<protein>
    <recommendedName>
        <fullName evidence="3">Sporulation related domain-containing protein</fullName>
    </recommendedName>
</protein>
<evidence type="ECO:0000313" key="2">
    <source>
        <dbReference type="Proteomes" id="UP000199258"/>
    </source>
</evidence>
<proteinExistence type="predicted"/>
<organism evidence="1 2">
    <name type="scientific">Arthrobacter subterraneus</name>
    <dbReference type="NCBI Taxonomy" id="335973"/>
    <lineage>
        <taxon>Bacteria</taxon>
        <taxon>Bacillati</taxon>
        <taxon>Actinomycetota</taxon>
        <taxon>Actinomycetes</taxon>
        <taxon>Micrococcales</taxon>
        <taxon>Micrococcaceae</taxon>
        <taxon>Arthrobacter</taxon>
    </lineage>
</organism>
<dbReference type="STRING" id="335973.SAMN04488693_10943"/>
<dbReference type="EMBL" id="FNDT01000009">
    <property type="protein sequence ID" value="SDI31854.1"/>
    <property type="molecule type" value="Genomic_DNA"/>
</dbReference>
<gene>
    <name evidence="1" type="ORF">SAMN04488693_10943</name>
</gene>
<keyword evidence="2" id="KW-1185">Reference proteome</keyword>
<evidence type="ECO:0008006" key="3">
    <source>
        <dbReference type="Google" id="ProtNLM"/>
    </source>
</evidence>
<dbReference type="OrthoDB" id="3268477at2"/>
<reference evidence="1 2" key="1">
    <citation type="submission" date="2016-10" db="EMBL/GenBank/DDBJ databases">
        <authorList>
            <person name="de Groot N.N."/>
        </authorList>
    </citation>
    <scope>NUCLEOTIDE SEQUENCE [LARGE SCALE GENOMIC DNA]</scope>
    <source>
        <strain evidence="1 2">NP_1H</strain>
    </source>
</reference>
<evidence type="ECO:0000313" key="1">
    <source>
        <dbReference type="EMBL" id="SDI31854.1"/>
    </source>
</evidence>
<dbReference type="Proteomes" id="UP000199258">
    <property type="component" value="Unassembled WGS sequence"/>
</dbReference>
<dbReference type="AlphaFoldDB" id="A0A1G8JKQ8"/>
<accession>A0A1G8JKQ8</accession>
<dbReference type="RefSeq" id="WP_139186259.1">
    <property type="nucleotide sequence ID" value="NZ_FNDT01000009.1"/>
</dbReference>
<sequence>MVQYWYNVQTHEVEEDAQSDWSQLIGPYPTRAEAERALEKVQERNRAWEAQDEE</sequence>